<keyword evidence="1" id="KW-0812">Transmembrane</keyword>
<gene>
    <name evidence="2" type="ORF">GCM10017764_02790</name>
</gene>
<accession>A0ABQ3HS62</accession>
<evidence type="ECO:0000313" key="3">
    <source>
        <dbReference type="Proteomes" id="UP000620550"/>
    </source>
</evidence>
<reference evidence="3" key="1">
    <citation type="journal article" date="2019" name="Int. J. Syst. Evol. Microbiol.">
        <title>The Global Catalogue of Microorganisms (GCM) 10K type strain sequencing project: providing services to taxonomists for standard genome sequencing and annotation.</title>
        <authorList>
            <consortium name="The Broad Institute Genomics Platform"/>
            <consortium name="The Broad Institute Genome Sequencing Center for Infectious Disease"/>
            <person name="Wu L."/>
            <person name="Ma J."/>
        </authorList>
    </citation>
    <scope>NUCLEOTIDE SEQUENCE [LARGE SCALE GENOMIC DNA]</scope>
    <source>
        <strain evidence="3">CGMCC 1.12966</strain>
    </source>
</reference>
<feature type="transmembrane region" description="Helical" evidence="1">
    <location>
        <begin position="39"/>
        <end position="59"/>
    </location>
</feature>
<organism evidence="2 3">
    <name type="scientific">Sphingobacterium griseoflavum</name>
    <dbReference type="NCBI Taxonomy" id="1474952"/>
    <lineage>
        <taxon>Bacteria</taxon>
        <taxon>Pseudomonadati</taxon>
        <taxon>Bacteroidota</taxon>
        <taxon>Sphingobacteriia</taxon>
        <taxon>Sphingobacteriales</taxon>
        <taxon>Sphingobacteriaceae</taxon>
        <taxon>Sphingobacterium</taxon>
    </lineage>
</organism>
<feature type="transmembrane region" description="Helical" evidence="1">
    <location>
        <begin position="80"/>
        <end position="99"/>
    </location>
</feature>
<name>A0ABQ3HS62_9SPHI</name>
<keyword evidence="1" id="KW-1133">Transmembrane helix</keyword>
<proteinExistence type="predicted"/>
<evidence type="ECO:0000313" key="2">
    <source>
        <dbReference type="EMBL" id="GHE23311.1"/>
    </source>
</evidence>
<evidence type="ECO:0000256" key="1">
    <source>
        <dbReference type="SAM" id="Phobius"/>
    </source>
</evidence>
<sequence length="102" mass="12230">MKYELYIYWLKKVFWINFFLSIIFAGFGTGQPFLPEMPFFGGVALSFTTFGYFMTVFASHHFGKRTKYMYFNRGVSLSRIYIFGFLFNFVFVYVVYFIARLL</sequence>
<feature type="transmembrane region" description="Helical" evidence="1">
    <location>
        <begin position="12"/>
        <end position="33"/>
    </location>
</feature>
<comment type="caution">
    <text evidence="2">The sequence shown here is derived from an EMBL/GenBank/DDBJ whole genome shotgun (WGS) entry which is preliminary data.</text>
</comment>
<dbReference type="EMBL" id="BNAF01000001">
    <property type="protein sequence ID" value="GHE23311.1"/>
    <property type="molecule type" value="Genomic_DNA"/>
</dbReference>
<keyword evidence="1" id="KW-0472">Membrane</keyword>
<dbReference type="Proteomes" id="UP000620550">
    <property type="component" value="Unassembled WGS sequence"/>
</dbReference>
<protein>
    <submittedName>
        <fullName evidence="2">Uncharacterized protein</fullName>
    </submittedName>
</protein>
<keyword evidence="3" id="KW-1185">Reference proteome</keyword>